<dbReference type="Proteomes" id="UP000030762">
    <property type="component" value="Unassembled WGS sequence"/>
</dbReference>
<dbReference type="AlphaFoldDB" id="T0QPA0"/>
<dbReference type="VEuPathDB" id="FungiDB:SDRG_06004"/>
<gene>
    <name evidence="4" type="ORF">SDRG_06004</name>
</gene>
<organism evidence="4 5">
    <name type="scientific">Saprolegnia diclina (strain VS20)</name>
    <dbReference type="NCBI Taxonomy" id="1156394"/>
    <lineage>
        <taxon>Eukaryota</taxon>
        <taxon>Sar</taxon>
        <taxon>Stramenopiles</taxon>
        <taxon>Oomycota</taxon>
        <taxon>Saprolegniomycetes</taxon>
        <taxon>Saprolegniales</taxon>
        <taxon>Saprolegniaceae</taxon>
        <taxon>Saprolegnia</taxon>
    </lineage>
</organism>
<accession>T0QPA0</accession>
<keyword evidence="5" id="KW-1185">Reference proteome</keyword>
<evidence type="ECO:0000313" key="5">
    <source>
        <dbReference type="Proteomes" id="UP000030762"/>
    </source>
</evidence>
<dbReference type="EMBL" id="JH767147">
    <property type="protein sequence ID" value="EQC36556.1"/>
    <property type="molecule type" value="Genomic_DNA"/>
</dbReference>
<sequence length="357" mass="39424">MAWMAPMKRAVMQFGEKLPTMQHLEPIPNTRCWSLPNGLACHQRHDGSPTTTKHACTCCANDVDIWCLDCNRHVCGRCSTNHHANHRCFALQGPRGTALLQTAWSPEFVAKVQDEMRKTIEAIKARARMKNGAFVSPPVQTASVVDLSFESPQATHVQPTDSVLEITQGLQSLDASEHAQKDVLGDVLVEKYTRWNKAVVTASQQLHVHAARVASASEDDLQRVRDEHSELEREYTAALEARTNAVAEAIAYLPVVKQLVQPETTLDISSIVLERHAQCAKIAEAIAPLDAAITEKEEALEAAIAADDYDSLESQGEAIEALRRQKRVLELELFGHFGVIAHHSPHVRQLVATLPPL</sequence>
<keyword evidence="2" id="KW-0175">Coiled coil</keyword>
<keyword evidence="1" id="KW-0479">Metal-binding</keyword>
<keyword evidence="1" id="KW-0863">Zinc-finger</keyword>
<keyword evidence="1" id="KW-0862">Zinc</keyword>
<feature type="coiled-coil region" evidence="2">
    <location>
        <begin position="214"/>
        <end position="241"/>
    </location>
</feature>
<evidence type="ECO:0000313" key="4">
    <source>
        <dbReference type="EMBL" id="EQC36556.1"/>
    </source>
</evidence>
<reference evidence="4 5" key="1">
    <citation type="submission" date="2012-04" db="EMBL/GenBank/DDBJ databases">
        <title>The Genome Sequence of Saprolegnia declina VS20.</title>
        <authorList>
            <consortium name="The Broad Institute Genome Sequencing Platform"/>
            <person name="Russ C."/>
            <person name="Nusbaum C."/>
            <person name="Tyler B."/>
            <person name="van West P."/>
            <person name="Dieguez-Uribeondo J."/>
            <person name="de Bruijn I."/>
            <person name="Tripathy S."/>
            <person name="Jiang R."/>
            <person name="Young S.K."/>
            <person name="Zeng Q."/>
            <person name="Gargeya S."/>
            <person name="Fitzgerald M."/>
            <person name="Haas B."/>
            <person name="Abouelleil A."/>
            <person name="Alvarado L."/>
            <person name="Arachchi H.M."/>
            <person name="Berlin A."/>
            <person name="Chapman S.B."/>
            <person name="Goldberg J."/>
            <person name="Griggs A."/>
            <person name="Gujja S."/>
            <person name="Hansen M."/>
            <person name="Howarth C."/>
            <person name="Imamovic A."/>
            <person name="Larimer J."/>
            <person name="McCowen C."/>
            <person name="Montmayeur A."/>
            <person name="Murphy C."/>
            <person name="Neiman D."/>
            <person name="Pearson M."/>
            <person name="Priest M."/>
            <person name="Roberts A."/>
            <person name="Saif S."/>
            <person name="Shea T."/>
            <person name="Sisk P."/>
            <person name="Sykes S."/>
            <person name="Wortman J."/>
            <person name="Nusbaum C."/>
            <person name="Birren B."/>
        </authorList>
    </citation>
    <scope>NUCLEOTIDE SEQUENCE [LARGE SCALE GENOMIC DNA]</scope>
    <source>
        <strain evidence="4 5">VS20</strain>
    </source>
</reference>
<evidence type="ECO:0000256" key="2">
    <source>
        <dbReference type="SAM" id="Coils"/>
    </source>
</evidence>
<dbReference type="GO" id="GO:0008270">
    <property type="term" value="F:zinc ion binding"/>
    <property type="evidence" value="ECO:0007669"/>
    <property type="project" value="UniProtKB-KW"/>
</dbReference>
<name>T0QPA0_SAPDV</name>
<feature type="domain" description="B box-type" evidence="3">
    <location>
        <begin position="51"/>
        <end position="91"/>
    </location>
</feature>
<dbReference type="GeneID" id="19946731"/>
<evidence type="ECO:0000259" key="3">
    <source>
        <dbReference type="PROSITE" id="PS50119"/>
    </source>
</evidence>
<dbReference type="InParanoid" id="T0QPA0"/>
<dbReference type="PROSITE" id="PS50119">
    <property type="entry name" value="ZF_BBOX"/>
    <property type="match status" value="1"/>
</dbReference>
<proteinExistence type="predicted"/>
<dbReference type="InterPro" id="IPR000315">
    <property type="entry name" value="Znf_B-box"/>
</dbReference>
<dbReference type="OrthoDB" id="10530109at2759"/>
<evidence type="ECO:0000256" key="1">
    <source>
        <dbReference type="PROSITE-ProRule" id="PRU00024"/>
    </source>
</evidence>
<dbReference type="RefSeq" id="XP_008609977.1">
    <property type="nucleotide sequence ID" value="XM_008611755.1"/>
</dbReference>
<protein>
    <recommendedName>
        <fullName evidence="3">B box-type domain-containing protein</fullName>
    </recommendedName>
</protein>